<dbReference type="InterPro" id="IPR018077">
    <property type="entry name" value="Glyco_hydro_fam25_subgr"/>
</dbReference>
<evidence type="ECO:0000256" key="2">
    <source>
        <dbReference type="ARBA" id="ARBA00022801"/>
    </source>
</evidence>
<proteinExistence type="inferred from homology"/>
<evidence type="ECO:0000313" key="4">
    <source>
        <dbReference type="EMBL" id="MDR4308398.1"/>
    </source>
</evidence>
<keyword evidence="2 4" id="KW-0378">Hydrolase</keyword>
<protein>
    <submittedName>
        <fullName evidence="4">Glycoside hydrolase family 25 protein</fullName>
    </submittedName>
</protein>
<reference evidence="4" key="1">
    <citation type="submission" date="2020-10" db="EMBL/GenBank/DDBJ databases">
        <authorList>
            <person name="Abbas A."/>
            <person name="Razzaq R."/>
            <person name="Waqas M."/>
            <person name="Abbas N."/>
            <person name="Nielsen T.K."/>
            <person name="Hansen L.H."/>
            <person name="Hussain S."/>
            <person name="Shahid M."/>
        </authorList>
    </citation>
    <scope>NUCLEOTIDE SEQUENCE</scope>
    <source>
        <strain evidence="4">S14</strain>
    </source>
</reference>
<dbReference type="PANTHER" id="PTHR34135">
    <property type="entry name" value="LYSOZYME"/>
    <property type="match status" value="1"/>
</dbReference>
<dbReference type="EMBL" id="JADBEO010000050">
    <property type="protein sequence ID" value="MDR4308398.1"/>
    <property type="molecule type" value="Genomic_DNA"/>
</dbReference>
<accession>A0ABU1DK53</accession>
<dbReference type="Proteomes" id="UP001181622">
    <property type="component" value="Unassembled WGS sequence"/>
</dbReference>
<evidence type="ECO:0000256" key="3">
    <source>
        <dbReference type="ARBA" id="ARBA00023295"/>
    </source>
</evidence>
<dbReference type="InterPro" id="IPR002053">
    <property type="entry name" value="Glyco_hydro_25"/>
</dbReference>
<dbReference type="Pfam" id="PF01183">
    <property type="entry name" value="Glyco_hydro_25"/>
    <property type="match status" value="1"/>
</dbReference>
<sequence length="205" mass="23348">MFNGVIDVSHHNRIEDFARLRRAGIVAVIHKATEGATFRDPLYRERREAARAAGLRFGSYHFSSGVSVEAQVENYLAHADPRDDELVCLDWEESFSGRDMPLAEAEEFVTLIEARLGRPPVIYGGRHLRERLVGVERSALSRCPLWYARFAPEPKGVPPLWDRWTFWQYTDGASGPEPHEVAGIGPCDRDLFNGTEAEFYARWPF</sequence>
<dbReference type="CDD" id="cd00599">
    <property type="entry name" value="GH25_muramidase"/>
    <property type="match status" value="1"/>
</dbReference>
<dbReference type="RefSeq" id="WP_309394119.1">
    <property type="nucleotide sequence ID" value="NZ_JADBEO010000050.1"/>
</dbReference>
<comment type="caution">
    <text evidence="4">The sequence shown here is derived from an EMBL/GenBank/DDBJ whole genome shotgun (WGS) entry which is preliminary data.</text>
</comment>
<keyword evidence="3" id="KW-0326">Glycosidase</keyword>
<evidence type="ECO:0000256" key="1">
    <source>
        <dbReference type="ARBA" id="ARBA00010646"/>
    </source>
</evidence>
<dbReference type="Gene3D" id="3.20.20.80">
    <property type="entry name" value="Glycosidases"/>
    <property type="match status" value="1"/>
</dbReference>
<name>A0ABU1DK53_9HYPH</name>
<gene>
    <name evidence="4" type="ORF">IHQ68_17400</name>
</gene>
<evidence type="ECO:0000313" key="5">
    <source>
        <dbReference type="Proteomes" id="UP001181622"/>
    </source>
</evidence>
<organism evidence="4 5">
    <name type="scientific">Chelatococcus sambhunathii</name>
    <dbReference type="NCBI Taxonomy" id="363953"/>
    <lineage>
        <taxon>Bacteria</taxon>
        <taxon>Pseudomonadati</taxon>
        <taxon>Pseudomonadota</taxon>
        <taxon>Alphaproteobacteria</taxon>
        <taxon>Hyphomicrobiales</taxon>
        <taxon>Chelatococcaceae</taxon>
        <taxon>Chelatococcus</taxon>
    </lineage>
</organism>
<dbReference type="PANTHER" id="PTHR34135:SF2">
    <property type="entry name" value="LYSOZYME"/>
    <property type="match status" value="1"/>
</dbReference>
<dbReference type="SUPFAM" id="SSF51445">
    <property type="entry name" value="(Trans)glycosidases"/>
    <property type="match status" value="1"/>
</dbReference>
<dbReference type="PROSITE" id="PS51904">
    <property type="entry name" value="GLYCOSYL_HYDROL_F25_2"/>
    <property type="match status" value="1"/>
</dbReference>
<dbReference type="InterPro" id="IPR017853">
    <property type="entry name" value="GH"/>
</dbReference>
<dbReference type="GO" id="GO:0016787">
    <property type="term" value="F:hydrolase activity"/>
    <property type="evidence" value="ECO:0007669"/>
    <property type="project" value="UniProtKB-KW"/>
</dbReference>
<dbReference type="SMART" id="SM00641">
    <property type="entry name" value="Glyco_25"/>
    <property type="match status" value="1"/>
</dbReference>
<keyword evidence="5" id="KW-1185">Reference proteome</keyword>
<comment type="similarity">
    <text evidence="1">Belongs to the glycosyl hydrolase 25 family.</text>
</comment>